<dbReference type="EMBL" id="BLKT01000003">
    <property type="protein sequence ID" value="GFG59871.1"/>
    <property type="molecule type" value="Genomic_DNA"/>
</dbReference>
<dbReference type="RefSeq" id="WP_163908339.1">
    <property type="nucleotide sequence ID" value="NZ_BAAAMC010000015.1"/>
</dbReference>
<feature type="transmembrane region" description="Helical" evidence="1">
    <location>
        <begin position="20"/>
        <end position="38"/>
    </location>
</feature>
<feature type="transmembrane region" description="Helical" evidence="1">
    <location>
        <begin position="121"/>
        <end position="139"/>
    </location>
</feature>
<dbReference type="AlphaFoldDB" id="A0A7I9WQ63"/>
<evidence type="ECO:0000313" key="2">
    <source>
        <dbReference type="EMBL" id="GFG59871.1"/>
    </source>
</evidence>
<gene>
    <name evidence="2" type="ORF">MMUR_40070</name>
</gene>
<accession>A0A7I9WQ63</accession>
<keyword evidence="3" id="KW-1185">Reference proteome</keyword>
<dbReference type="Proteomes" id="UP000465241">
    <property type="component" value="Unassembled WGS sequence"/>
</dbReference>
<keyword evidence="1" id="KW-0812">Transmembrane</keyword>
<organism evidence="2 3">
    <name type="scientific">Mycolicibacterium murale</name>
    <dbReference type="NCBI Taxonomy" id="182220"/>
    <lineage>
        <taxon>Bacteria</taxon>
        <taxon>Bacillati</taxon>
        <taxon>Actinomycetota</taxon>
        <taxon>Actinomycetes</taxon>
        <taxon>Mycobacteriales</taxon>
        <taxon>Mycobacteriaceae</taxon>
        <taxon>Mycolicibacterium</taxon>
    </lineage>
</organism>
<feature type="transmembrane region" description="Helical" evidence="1">
    <location>
        <begin position="74"/>
        <end position="101"/>
    </location>
</feature>
<reference evidence="2 3" key="1">
    <citation type="journal article" date="2019" name="Emerg. Microbes Infect.">
        <title>Comprehensive subspecies identification of 175 nontuberculous mycobacteria species based on 7547 genomic profiles.</title>
        <authorList>
            <person name="Matsumoto Y."/>
            <person name="Kinjo T."/>
            <person name="Motooka D."/>
            <person name="Nabeya D."/>
            <person name="Jung N."/>
            <person name="Uechi K."/>
            <person name="Horii T."/>
            <person name="Iida T."/>
            <person name="Fujita J."/>
            <person name="Nakamura S."/>
        </authorList>
    </citation>
    <scope>NUCLEOTIDE SEQUENCE [LARGE SCALE GENOMIC DNA]</scope>
    <source>
        <strain evidence="2 3">JCM 13392</strain>
    </source>
</reference>
<name>A0A7I9WQ63_9MYCO</name>
<sequence>MGAQSSPDSGTAPGDYEQRVDPGALALATVAGAIAFIFGGGDWDVLACVVGTLLLIILLAHHRAAPRVRSPRAYLLRGAFGATTGLALCIAVAPAIQFGIIEPFFPQYDAEGYLDSGAWETTVVISVVWPVVVLVLAALEPRIARWLDRAPRRPDPAPGPAEL</sequence>
<evidence type="ECO:0000313" key="3">
    <source>
        <dbReference type="Proteomes" id="UP000465241"/>
    </source>
</evidence>
<comment type="caution">
    <text evidence="2">The sequence shown here is derived from an EMBL/GenBank/DDBJ whole genome shotgun (WGS) entry which is preliminary data.</text>
</comment>
<proteinExistence type="predicted"/>
<keyword evidence="1" id="KW-0472">Membrane</keyword>
<feature type="transmembrane region" description="Helical" evidence="1">
    <location>
        <begin position="44"/>
        <end position="62"/>
    </location>
</feature>
<evidence type="ECO:0000256" key="1">
    <source>
        <dbReference type="SAM" id="Phobius"/>
    </source>
</evidence>
<protein>
    <submittedName>
        <fullName evidence="2">Uncharacterized protein</fullName>
    </submittedName>
</protein>
<keyword evidence="1" id="KW-1133">Transmembrane helix</keyword>